<accession>A0A917B5P4</accession>
<dbReference type="GO" id="GO:0005829">
    <property type="term" value="C:cytosol"/>
    <property type="evidence" value="ECO:0007669"/>
    <property type="project" value="TreeGrafter"/>
</dbReference>
<evidence type="ECO:0000256" key="1">
    <source>
        <dbReference type="SAM" id="MobiDB-lite"/>
    </source>
</evidence>
<organism evidence="2 3">
    <name type="scientific">Subtercola lobariae</name>
    <dbReference type="NCBI Taxonomy" id="1588641"/>
    <lineage>
        <taxon>Bacteria</taxon>
        <taxon>Bacillati</taxon>
        <taxon>Actinomycetota</taxon>
        <taxon>Actinomycetes</taxon>
        <taxon>Micrococcales</taxon>
        <taxon>Microbacteriaceae</taxon>
        <taxon>Subtercola</taxon>
    </lineage>
</organism>
<dbReference type="InterPro" id="IPR053392">
    <property type="entry name" value="Transposase_IS30-like"/>
</dbReference>
<dbReference type="Proteomes" id="UP000598775">
    <property type="component" value="Unassembled WGS sequence"/>
</dbReference>
<protein>
    <recommendedName>
        <fullName evidence="4">Transposase</fullName>
    </recommendedName>
</protein>
<evidence type="ECO:0008006" key="4">
    <source>
        <dbReference type="Google" id="ProtNLM"/>
    </source>
</evidence>
<dbReference type="GO" id="GO:0032196">
    <property type="term" value="P:transposition"/>
    <property type="evidence" value="ECO:0007669"/>
    <property type="project" value="TreeGrafter"/>
</dbReference>
<dbReference type="GO" id="GO:0004803">
    <property type="term" value="F:transposase activity"/>
    <property type="evidence" value="ECO:0007669"/>
    <property type="project" value="TreeGrafter"/>
</dbReference>
<comment type="caution">
    <text evidence="2">The sequence shown here is derived from an EMBL/GenBank/DDBJ whole genome shotgun (WGS) entry which is preliminary data.</text>
</comment>
<sequence length="182" mass="20883">MRRNATGTGTYEPYAAHRVAAQRRPRPKDSKLAVPPALRSFVKEKLAIRWSPEHISHGLIREYPEDQEMRVSPETIYQALYFQARGGLRKEVQAALRTGRTRRKPQNTGQARRPRFVDPMVMIADRPAEVEDRAVPGHWESQCCCQAALSSVTTGSRYGLWSRSMAQRTLIRRRARVRRACL</sequence>
<evidence type="ECO:0000313" key="2">
    <source>
        <dbReference type="EMBL" id="GGF20562.1"/>
    </source>
</evidence>
<dbReference type="RefSeq" id="WP_372435687.1">
    <property type="nucleotide sequence ID" value="NZ_BMGP01000002.1"/>
</dbReference>
<gene>
    <name evidence="2" type="ORF">GCM10011399_12730</name>
</gene>
<evidence type="ECO:0000313" key="3">
    <source>
        <dbReference type="Proteomes" id="UP000598775"/>
    </source>
</evidence>
<name>A0A917B5P4_9MICO</name>
<reference evidence="2 3" key="1">
    <citation type="journal article" date="2014" name="Int. J. Syst. Evol. Microbiol.">
        <title>Complete genome sequence of Corynebacterium casei LMG S-19264T (=DSM 44701T), isolated from a smear-ripened cheese.</title>
        <authorList>
            <consortium name="US DOE Joint Genome Institute (JGI-PGF)"/>
            <person name="Walter F."/>
            <person name="Albersmeier A."/>
            <person name="Kalinowski J."/>
            <person name="Ruckert C."/>
        </authorList>
    </citation>
    <scope>NUCLEOTIDE SEQUENCE [LARGE SCALE GENOMIC DNA]</scope>
    <source>
        <strain evidence="2 3">CGMCC 1.12976</strain>
    </source>
</reference>
<dbReference type="PANTHER" id="PTHR10948:SF23">
    <property type="entry name" value="TRANSPOSASE INSI FOR INSERTION SEQUENCE ELEMENT IS30A-RELATED"/>
    <property type="match status" value="1"/>
</dbReference>
<dbReference type="EMBL" id="BMGP01000002">
    <property type="protein sequence ID" value="GGF20562.1"/>
    <property type="molecule type" value="Genomic_DNA"/>
</dbReference>
<dbReference type="PANTHER" id="PTHR10948">
    <property type="entry name" value="TRANSPOSASE"/>
    <property type="match status" value="1"/>
</dbReference>
<proteinExistence type="predicted"/>
<dbReference type="InterPro" id="IPR051917">
    <property type="entry name" value="Transposase-Integrase"/>
</dbReference>
<dbReference type="AlphaFoldDB" id="A0A917B5P4"/>
<keyword evidence="3" id="KW-1185">Reference proteome</keyword>
<feature type="region of interest" description="Disordered" evidence="1">
    <location>
        <begin position="1"/>
        <end position="32"/>
    </location>
</feature>
<dbReference type="NCBIfam" id="NF033563">
    <property type="entry name" value="transpos_IS30"/>
    <property type="match status" value="1"/>
</dbReference>